<accession>A0A317QBY1</accession>
<dbReference type="EMBL" id="QGTT01000003">
    <property type="protein sequence ID" value="PWW14453.1"/>
    <property type="molecule type" value="Genomic_DNA"/>
</dbReference>
<reference evidence="1 2" key="1">
    <citation type="submission" date="2018-05" db="EMBL/GenBank/DDBJ databases">
        <title>Freshwater and sediment microbial communities from various areas in North America, analyzing microbe dynamics in response to fracking.</title>
        <authorList>
            <person name="Lamendella R."/>
        </authorList>
    </citation>
    <scope>NUCLEOTIDE SEQUENCE [LARGE SCALE GENOMIC DNA]</scope>
    <source>
        <strain evidence="1 2">125B1</strain>
    </source>
</reference>
<evidence type="ECO:0000313" key="2">
    <source>
        <dbReference type="Proteomes" id="UP000246964"/>
    </source>
</evidence>
<dbReference type="Proteomes" id="UP000246964">
    <property type="component" value="Unassembled WGS sequence"/>
</dbReference>
<evidence type="ECO:0000313" key="1">
    <source>
        <dbReference type="EMBL" id="PWW14453.1"/>
    </source>
</evidence>
<dbReference type="AlphaFoldDB" id="A0A317QBY1"/>
<dbReference type="RefSeq" id="WP_110075346.1">
    <property type="nucleotide sequence ID" value="NZ_QGTT01000003.1"/>
</dbReference>
<sequence>MDFKTAGMIEQPKKFISDTLRPDYPPMIPLLKSDWSGLAFDRNFYTDLAPDFLWDALLAFENGLEVVVISFVDLELDKKPAFVQPDRESLLSYLGSDFRFTADHYVFSQKQNWVCRLDQDVTLISGQTKLIQRLVDCCGGLESVMKIMSCDFDSGQNDECGLEKYLMNLTAGLINRA</sequence>
<protein>
    <submittedName>
        <fullName evidence="1">Uncharacterized protein</fullName>
    </submittedName>
</protein>
<dbReference type="OrthoDB" id="6046414at2"/>
<proteinExistence type="predicted"/>
<name>A0A317QBY1_9GAMM</name>
<gene>
    <name evidence="1" type="ORF">DET45_103145</name>
</gene>
<keyword evidence="2" id="KW-1185">Reference proteome</keyword>
<comment type="caution">
    <text evidence="1">The sequence shown here is derived from an EMBL/GenBank/DDBJ whole genome shotgun (WGS) entry which is preliminary data.</text>
</comment>
<organism evidence="1 2">
    <name type="scientific">Pseudidiomarina maritima</name>
    <dbReference type="NCBI Taxonomy" id="519453"/>
    <lineage>
        <taxon>Bacteria</taxon>
        <taxon>Pseudomonadati</taxon>
        <taxon>Pseudomonadota</taxon>
        <taxon>Gammaproteobacteria</taxon>
        <taxon>Alteromonadales</taxon>
        <taxon>Idiomarinaceae</taxon>
        <taxon>Pseudidiomarina</taxon>
    </lineage>
</organism>